<evidence type="ECO:0000313" key="6">
    <source>
        <dbReference type="EMBL" id="GFE51609.1"/>
    </source>
</evidence>
<dbReference type="InterPro" id="IPR014031">
    <property type="entry name" value="Ketoacyl_synth_C"/>
</dbReference>
<evidence type="ECO:0000256" key="3">
    <source>
        <dbReference type="ARBA" id="ARBA00022679"/>
    </source>
</evidence>
<dbReference type="GO" id="GO:0004315">
    <property type="term" value="F:3-oxoacyl-[acyl-carrier-protein] synthase activity"/>
    <property type="evidence" value="ECO:0007669"/>
    <property type="project" value="TreeGrafter"/>
</dbReference>
<dbReference type="RefSeq" id="WP_159979530.1">
    <property type="nucleotide sequence ID" value="NZ_BLIV01000007.1"/>
</dbReference>
<dbReference type="Gene3D" id="3.40.47.10">
    <property type="match status" value="1"/>
</dbReference>
<dbReference type="PROSITE" id="PS52004">
    <property type="entry name" value="KS3_2"/>
    <property type="match status" value="1"/>
</dbReference>
<dbReference type="InterPro" id="IPR000794">
    <property type="entry name" value="Beta-ketoacyl_synthase"/>
</dbReference>
<comment type="caution">
    <text evidence="6">The sequence shown here is derived from an EMBL/GenBank/DDBJ whole genome shotgun (WGS) entry which is preliminary data.</text>
</comment>
<keyword evidence="7" id="KW-1185">Reference proteome</keyword>
<dbReference type="OrthoDB" id="9778690at2"/>
<dbReference type="PANTHER" id="PTHR11712:SF336">
    <property type="entry name" value="3-OXOACYL-[ACYL-CARRIER-PROTEIN] SYNTHASE, MITOCHONDRIAL"/>
    <property type="match status" value="1"/>
</dbReference>
<keyword evidence="3 4" id="KW-0808">Transferase</keyword>
<evidence type="ECO:0000256" key="4">
    <source>
        <dbReference type="RuleBase" id="RU003694"/>
    </source>
</evidence>
<accession>A0A640VUA7</accession>
<comment type="similarity">
    <text evidence="2 4">Belongs to the thiolase-like superfamily. Beta-ketoacyl-ACP synthases family.</text>
</comment>
<evidence type="ECO:0000259" key="5">
    <source>
        <dbReference type="PROSITE" id="PS52004"/>
    </source>
</evidence>
<dbReference type="CDD" id="cd00834">
    <property type="entry name" value="KAS_I_II"/>
    <property type="match status" value="1"/>
</dbReference>
<organism evidence="6 7">
    <name type="scientific">Roseobacter cerasinus</name>
    <dbReference type="NCBI Taxonomy" id="2602289"/>
    <lineage>
        <taxon>Bacteria</taxon>
        <taxon>Pseudomonadati</taxon>
        <taxon>Pseudomonadota</taxon>
        <taxon>Alphaproteobacteria</taxon>
        <taxon>Rhodobacterales</taxon>
        <taxon>Roseobacteraceae</taxon>
        <taxon>Roseobacter</taxon>
    </lineage>
</organism>
<name>A0A640VUA7_9RHOB</name>
<evidence type="ECO:0000256" key="2">
    <source>
        <dbReference type="ARBA" id="ARBA00008467"/>
    </source>
</evidence>
<dbReference type="GO" id="GO:0006633">
    <property type="term" value="P:fatty acid biosynthetic process"/>
    <property type="evidence" value="ECO:0007669"/>
    <property type="project" value="TreeGrafter"/>
</dbReference>
<dbReference type="Proteomes" id="UP000436522">
    <property type="component" value="Unassembled WGS sequence"/>
</dbReference>
<dbReference type="InterPro" id="IPR020841">
    <property type="entry name" value="PKS_Beta-ketoAc_synthase_dom"/>
</dbReference>
<comment type="pathway">
    <text evidence="1">Lipid metabolism; fatty acid biosynthesis.</text>
</comment>
<dbReference type="EMBL" id="BLIV01000007">
    <property type="protein sequence ID" value="GFE51609.1"/>
    <property type="molecule type" value="Genomic_DNA"/>
</dbReference>
<dbReference type="AlphaFoldDB" id="A0A640VUA7"/>
<proteinExistence type="inferred from homology"/>
<dbReference type="SUPFAM" id="SSF53901">
    <property type="entry name" value="Thiolase-like"/>
    <property type="match status" value="2"/>
</dbReference>
<gene>
    <name evidence="6" type="primary">fabF_2</name>
    <name evidence="6" type="ORF">So717_33620</name>
</gene>
<reference evidence="6 7" key="1">
    <citation type="submission" date="2019-12" db="EMBL/GenBank/DDBJ databases">
        <title>Roseobacter cerasinus sp. nov., isolated from seawater around aquaculture.</title>
        <authorList>
            <person name="Muramatsu S."/>
            <person name="Takabe Y."/>
            <person name="Mori K."/>
            <person name="Takaichi S."/>
            <person name="Hanada S."/>
        </authorList>
    </citation>
    <scope>NUCLEOTIDE SEQUENCE [LARGE SCALE GENOMIC DNA]</scope>
    <source>
        <strain evidence="6 7">AI77</strain>
    </source>
</reference>
<evidence type="ECO:0000313" key="7">
    <source>
        <dbReference type="Proteomes" id="UP000436522"/>
    </source>
</evidence>
<evidence type="ECO:0000256" key="1">
    <source>
        <dbReference type="ARBA" id="ARBA00005194"/>
    </source>
</evidence>
<sequence>MSSRVFVTAYGASTPLGATGDEITTALRDGCSGIRAIEKYDTASFRSKYAGVPEEGNAAIRWPSDARRCGDLFYTDLAMQRLIASMSDAGSVDDMERVGVFLGVDEPVLDICQTLDFATSLRPDPVGPGYENLDEAIETHFRLTDFLTFDPSNALRRIHRVLPFRGPGMIHTGLCSASLQSLGAAFQSIRSGRIDRAIVGGVSAKVTPEHYIGLEAVDVIATDDRLQPDCLSRPFDSRRSGYVPAEGAILFLLESAEAARARQADPLMEVSGYGSALNANHVVKPHPTSEEMVAAMCRALKDADIAPEHIGLVNAHGTSTQLNDKHEADAINRVLPHRVPVTANKSLHGHLIAAAGAMETLNTLLSFQAGIIPGTRNLDDRDAACDVDAVPETRDAQVDHCLKNSFGMGGLAASVVLSRCA</sequence>
<dbReference type="Pfam" id="PF00109">
    <property type="entry name" value="ketoacyl-synt"/>
    <property type="match status" value="1"/>
</dbReference>
<feature type="domain" description="Ketosynthase family 3 (KS3)" evidence="5">
    <location>
        <begin position="2"/>
        <end position="419"/>
    </location>
</feature>
<dbReference type="GO" id="GO:0005829">
    <property type="term" value="C:cytosol"/>
    <property type="evidence" value="ECO:0007669"/>
    <property type="project" value="TreeGrafter"/>
</dbReference>
<dbReference type="SMART" id="SM00825">
    <property type="entry name" value="PKS_KS"/>
    <property type="match status" value="1"/>
</dbReference>
<dbReference type="PANTHER" id="PTHR11712">
    <property type="entry name" value="POLYKETIDE SYNTHASE-RELATED"/>
    <property type="match status" value="1"/>
</dbReference>
<dbReference type="InterPro" id="IPR014030">
    <property type="entry name" value="Ketoacyl_synth_N"/>
</dbReference>
<protein>
    <submittedName>
        <fullName evidence="6">3-oxoacyl-[acyl-carrier-protein] synthase 2</fullName>
    </submittedName>
</protein>
<dbReference type="Pfam" id="PF02801">
    <property type="entry name" value="Ketoacyl-synt_C"/>
    <property type="match status" value="1"/>
</dbReference>
<dbReference type="InterPro" id="IPR016039">
    <property type="entry name" value="Thiolase-like"/>
</dbReference>